<proteinExistence type="predicted"/>
<name>A0A830D6W3_9LAMI</name>
<feature type="compositionally biased region" description="Polar residues" evidence="1">
    <location>
        <begin position="16"/>
        <end position="32"/>
    </location>
</feature>
<keyword evidence="3" id="KW-1185">Reference proteome</keyword>
<dbReference type="AlphaFoldDB" id="A0A830D6W3"/>
<comment type="caution">
    <text evidence="2">The sequence shown here is derived from an EMBL/GenBank/DDBJ whole genome shotgun (WGS) entry which is preliminary data.</text>
</comment>
<feature type="region of interest" description="Disordered" evidence="1">
    <location>
        <begin position="16"/>
        <end position="67"/>
    </location>
</feature>
<feature type="compositionally biased region" description="Basic and acidic residues" evidence="1">
    <location>
        <begin position="54"/>
        <end position="67"/>
    </location>
</feature>
<dbReference type="EMBL" id="BMAC01000727">
    <property type="protein sequence ID" value="GFQ02102.1"/>
    <property type="molecule type" value="Genomic_DNA"/>
</dbReference>
<organism evidence="2 3">
    <name type="scientific">Phtheirospermum japonicum</name>
    <dbReference type="NCBI Taxonomy" id="374723"/>
    <lineage>
        <taxon>Eukaryota</taxon>
        <taxon>Viridiplantae</taxon>
        <taxon>Streptophyta</taxon>
        <taxon>Embryophyta</taxon>
        <taxon>Tracheophyta</taxon>
        <taxon>Spermatophyta</taxon>
        <taxon>Magnoliopsida</taxon>
        <taxon>eudicotyledons</taxon>
        <taxon>Gunneridae</taxon>
        <taxon>Pentapetalae</taxon>
        <taxon>asterids</taxon>
        <taxon>lamiids</taxon>
        <taxon>Lamiales</taxon>
        <taxon>Orobanchaceae</taxon>
        <taxon>Orobanchaceae incertae sedis</taxon>
        <taxon>Phtheirospermum</taxon>
    </lineage>
</organism>
<evidence type="ECO:0000313" key="3">
    <source>
        <dbReference type="Proteomes" id="UP000653305"/>
    </source>
</evidence>
<dbReference type="Proteomes" id="UP000653305">
    <property type="component" value="Unassembled WGS sequence"/>
</dbReference>
<sequence length="67" mass="7199">MDKYLKIRMIKTTIPVTNGPSERQVAEASQSDAAKPADGEVAKPSEEGPSETAAPKEIEGNDLEKKD</sequence>
<gene>
    <name evidence="2" type="ORF">PHJA_002354100</name>
</gene>
<protein>
    <submittedName>
        <fullName evidence="2">Uncharacterized protein</fullName>
    </submittedName>
</protein>
<reference evidence="2" key="1">
    <citation type="submission" date="2020-07" db="EMBL/GenBank/DDBJ databases">
        <title>Ethylene signaling mediates host invasion by parasitic plants.</title>
        <authorList>
            <person name="Yoshida S."/>
        </authorList>
    </citation>
    <scope>NUCLEOTIDE SEQUENCE</scope>
    <source>
        <strain evidence="2">Okayama</strain>
    </source>
</reference>
<evidence type="ECO:0000313" key="2">
    <source>
        <dbReference type="EMBL" id="GFQ02102.1"/>
    </source>
</evidence>
<feature type="compositionally biased region" description="Basic and acidic residues" evidence="1">
    <location>
        <begin position="35"/>
        <end position="46"/>
    </location>
</feature>
<evidence type="ECO:0000256" key="1">
    <source>
        <dbReference type="SAM" id="MobiDB-lite"/>
    </source>
</evidence>
<accession>A0A830D6W3</accession>